<dbReference type="NCBIfam" id="NF041002">
    <property type="entry name" value="pilin_ComGF"/>
    <property type="match status" value="1"/>
</dbReference>
<comment type="caution">
    <text evidence="1">The sequence shown here is derived from an EMBL/GenBank/DDBJ whole genome shotgun (WGS) entry which is preliminary data.</text>
</comment>
<gene>
    <name evidence="1" type="primary">comGF</name>
    <name evidence="1" type="ORF">PJ311_10115</name>
</gene>
<dbReference type="EMBL" id="JAQKAB010000006">
    <property type="protein sequence ID" value="MDA7026961.1"/>
    <property type="molecule type" value="Genomic_DNA"/>
</dbReference>
<dbReference type="Proteomes" id="UP001211894">
    <property type="component" value="Unassembled WGS sequence"/>
</dbReference>
<dbReference type="RefSeq" id="WP_271340966.1">
    <property type="nucleotide sequence ID" value="NZ_JAQKAB010000006.1"/>
</dbReference>
<organism evidence="1 2">
    <name type="scientific">Bacillus changyiensis</name>
    <dbReference type="NCBI Taxonomy" id="3004103"/>
    <lineage>
        <taxon>Bacteria</taxon>
        <taxon>Bacillati</taxon>
        <taxon>Bacillota</taxon>
        <taxon>Bacilli</taxon>
        <taxon>Bacillales</taxon>
        <taxon>Bacillaceae</taxon>
        <taxon>Bacillus</taxon>
    </lineage>
</organism>
<reference evidence="1 2" key="1">
    <citation type="submission" date="2023-01" db="EMBL/GenBank/DDBJ databases">
        <title>Bacillus changyiensis sp. nov., isolated from a coastal deposit.</title>
        <authorList>
            <person name="Xiao G."/>
            <person name="Lai Q."/>
            <person name="Hu Z."/>
            <person name="Shao Z."/>
        </authorList>
    </citation>
    <scope>NUCLEOTIDE SEQUENCE [LARGE SCALE GENOMIC DNA]</scope>
    <source>
        <strain evidence="1 2">CLL-7-23</strain>
    </source>
</reference>
<protein>
    <submittedName>
        <fullName evidence="1">Competence type IV pilus minor pilin ComGF</fullName>
    </submittedName>
</protein>
<accession>A0ABT4X6D0</accession>
<evidence type="ECO:0000313" key="1">
    <source>
        <dbReference type="EMBL" id="MDA7026961.1"/>
    </source>
</evidence>
<proteinExistence type="predicted"/>
<dbReference type="Pfam" id="PF15980">
    <property type="entry name" value="ComGF"/>
    <property type="match status" value="1"/>
</dbReference>
<keyword evidence="2" id="KW-1185">Reference proteome</keyword>
<evidence type="ECO:0000313" key="2">
    <source>
        <dbReference type="Proteomes" id="UP001211894"/>
    </source>
</evidence>
<sequence length="124" mass="14557">MFITGTMATIFHLFLTPTVKNTDLNPQEWVITTEQILKECRQAHSVKVKNNGQLLEMRNSLGETIRYEPYQSTIRKRVNRKGHVPILQHIKRVNFTFQHHQVIMEVISLSDKKYRATFSIYQVG</sequence>
<name>A0ABT4X6D0_9BACI</name>
<dbReference type="InterPro" id="IPR016977">
    <property type="entry name" value="ComGF"/>
</dbReference>